<evidence type="ECO:0000256" key="5">
    <source>
        <dbReference type="ARBA" id="ARBA00022838"/>
    </source>
</evidence>
<keyword evidence="4 9" id="KW-0498">Mitosis</keyword>
<keyword evidence="13" id="KW-1185">Reference proteome</keyword>
<dbReference type="GO" id="GO:0005634">
    <property type="term" value="C:nucleus"/>
    <property type="evidence" value="ECO:0007669"/>
    <property type="project" value="UniProtKB-SubCell"/>
</dbReference>
<evidence type="ECO:0000256" key="7">
    <source>
        <dbReference type="ARBA" id="ARBA00023306"/>
    </source>
</evidence>
<dbReference type="InParanoid" id="W2SFG3"/>
<dbReference type="EMBL" id="KB822711">
    <property type="protein sequence ID" value="ETN46649.1"/>
    <property type="molecule type" value="Genomic_DNA"/>
</dbReference>
<dbReference type="GO" id="GO:0031262">
    <property type="term" value="C:Ndc80 complex"/>
    <property type="evidence" value="ECO:0007669"/>
    <property type="project" value="InterPro"/>
</dbReference>
<evidence type="ECO:0000256" key="10">
    <source>
        <dbReference type="SAM" id="Coils"/>
    </source>
</evidence>
<dbReference type="RefSeq" id="XP_008711361.1">
    <property type="nucleotide sequence ID" value="XM_008713139.1"/>
</dbReference>
<dbReference type="Gene3D" id="3.30.457.50">
    <property type="entry name" value="Chromosome segregation protein Spc25"/>
    <property type="match status" value="1"/>
</dbReference>
<dbReference type="InterPro" id="IPR013255">
    <property type="entry name" value="Spc25_C"/>
</dbReference>
<dbReference type="CDD" id="cd23784">
    <property type="entry name" value="RWD_Spc25"/>
    <property type="match status" value="1"/>
</dbReference>
<keyword evidence="5 9" id="KW-0995">Kinetochore</keyword>
<protein>
    <recommendedName>
        <fullName evidence="9">Kinetochore protein SPC25</fullName>
    </recommendedName>
</protein>
<evidence type="ECO:0000256" key="3">
    <source>
        <dbReference type="ARBA" id="ARBA00022618"/>
    </source>
</evidence>
<dbReference type="HOGENOM" id="CLU_065188_0_0_1"/>
<evidence type="ECO:0000256" key="6">
    <source>
        <dbReference type="ARBA" id="ARBA00023054"/>
    </source>
</evidence>
<dbReference type="GO" id="GO:0007059">
    <property type="term" value="P:chromosome segregation"/>
    <property type="evidence" value="ECO:0007669"/>
    <property type="project" value="InterPro"/>
</dbReference>
<sequence length="273" mass="30813">MAAATAFSTSTSFLRASQSQQQPTYSYSGSHLTQLPSVDIPFEDLRKRMNEFTVRFDAFLEKGRRRVLEEHNEFKAKLSELHEDNKSTATSIATLQSTLATQSHVHSRELAEKEEMNAQITKLETRHSSQQQQRDRLRAALAATQRQIDAKLAAQRAYAEKQDGQSALNAPELQFWETYLGMRFEGAGDESRVKVIYSFPAGKGTKGEGEGGEREAVFELKVPETGTAGYEVVYMKPRLEREKVEKVVDKLNETREIGVLLKGMRGLFAEEMK</sequence>
<keyword evidence="9" id="KW-0539">Nucleus</keyword>
<evidence type="ECO:0000256" key="1">
    <source>
        <dbReference type="ARBA" id="ARBA00006379"/>
    </source>
</evidence>
<accession>W2SFG3</accession>
<comment type="subcellular location">
    <subcellularLocation>
        <location evidence="9">Nucleus</location>
    </subcellularLocation>
    <subcellularLocation>
        <location evidence="9">Chromosome</location>
        <location evidence="9">Centromere</location>
        <location evidence="9">Kinetochore</location>
    </subcellularLocation>
</comment>
<proteinExistence type="inferred from homology"/>
<feature type="coiled-coil region" evidence="10">
    <location>
        <begin position="64"/>
        <end position="147"/>
    </location>
</feature>
<evidence type="ECO:0000256" key="8">
    <source>
        <dbReference type="ARBA" id="ARBA00023328"/>
    </source>
</evidence>
<dbReference type="AlphaFoldDB" id="W2SFG3"/>
<comment type="function">
    <text evidence="9">Acts as a component of the essential kinetochore-associated NDC80 complex, which is required for chromosome segregation and spindle checkpoint activity.</text>
</comment>
<comment type="subunit">
    <text evidence="9">Component of the NDC80 complex.</text>
</comment>
<keyword evidence="3 9" id="KW-0132">Cell division</keyword>
<evidence type="ECO:0000256" key="9">
    <source>
        <dbReference type="RuleBase" id="RU367150"/>
    </source>
</evidence>
<gene>
    <name evidence="12" type="ORF">HMPREF1541_00835</name>
</gene>
<dbReference type="OrthoDB" id="4056921at2759"/>
<dbReference type="VEuPathDB" id="FungiDB:HMPREF1541_00835"/>
<reference evidence="12 13" key="1">
    <citation type="submission" date="2013-03" db="EMBL/GenBank/DDBJ databases">
        <title>The Genome Sequence of Phialophora europaea CBS 101466.</title>
        <authorList>
            <consortium name="The Broad Institute Genomics Platform"/>
            <person name="Cuomo C."/>
            <person name="de Hoog S."/>
            <person name="Gorbushina A."/>
            <person name="Walker B."/>
            <person name="Young S.K."/>
            <person name="Zeng Q."/>
            <person name="Gargeya S."/>
            <person name="Fitzgerald M."/>
            <person name="Haas B."/>
            <person name="Abouelleil A."/>
            <person name="Allen A.W."/>
            <person name="Alvarado L."/>
            <person name="Arachchi H.M."/>
            <person name="Berlin A.M."/>
            <person name="Chapman S.B."/>
            <person name="Gainer-Dewar J."/>
            <person name="Goldberg J."/>
            <person name="Griggs A."/>
            <person name="Gujja S."/>
            <person name="Hansen M."/>
            <person name="Howarth C."/>
            <person name="Imamovic A."/>
            <person name="Ireland A."/>
            <person name="Larimer J."/>
            <person name="McCowan C."/>
            <person name="Murphy C."/>
            <person name="Pearson M."/>
            <person name="Poon T.W."/>
            <person name="Priest M."/>
            <person name="Roberts A."/>
            <person name="Saif S."/>
            <person name="Shea T."/>
            <person name="Sisk P."/>
            <person name="Sykes S."/>
            <person name="Wortman J."/>
            <person name="Nusbaum C."/>
            <person name="Birren B."/>
        </authorList>
    </citation>
    <scope>NUCLEOTIDE SEQUENCE [LARGE SCALE GENOMIC DNA]</scope>
    <source>
        <strain evidence="12 13">CBS 101466</strain>
    </source>
</reference>
<dbReference type="Pfam" id="PF08234">
    <property type="entry name" value="Spindle_Spc25"/>
    <property type="match status" value="1"/>
</dbReference>
<comment type="similarity">
    <text evidence="1 9">Belongs to the SPC25 family.</text>
</comment>
<keyword evidence="8 9" id="KW-0137">Centromere</keyword>
<name>W2SFG3_CYPE1</name>
<keyword evidence="2 9" id="KW-0158">Chromosome</keyword>
<dbReference type="InterPro" id="IPR045143">
    <property type="entry name" value="Spc25"/>
</dbReference>
<evidence type="ECO:0000313" key="13">
    <source>
        <dbReference type="Proteomes" id="UP000030752"/>
    </source>
</evidence>
<dbReference type="PANTHER" id="PTHR14281:SF0">
    <property type="entry name" value="KINETOCHORE PROTEIN SPC25"/>
    <property type="match status" value="1"/>
</dbReference>
<evidence type="ECO:0000256" key="4">
    <source>
        <dbReference type="ARBA" id="ARBA00022776"/>
    </source>
</evidence>
<dbReference type="PANTHER" id="PTHR14281">
    <property type="entry name" value="KINETOCHORE PROTEIN SPC25-RELATED"/>
    <property type="match status" value="1"/>
</dbReference>
<dbReference type="Proteomes" id="UP000030752">
    <property type="component" value="Unassembled WGS sequence"/>
</dbReference>
<feature type="domain" description="Chromosome segregation protein Spc25 C-terminal" evidence="11">
    <location>
        <begin position="213"/>
        <end position="268"/>
    </location>
</feature>
<keyword evidence="6 10" id="KW-0175">Coiled coil</keyword>
<dbReference type="GeneID" id="19968174"/>
<evidence type="ECO:0000313" key="12">
    <source>
        <dbReference type="EMBL" id="ETN46649.1"/>
    </source>
</evidence>
<organism evidence="12 13">
    <name type="scientific">Cyphellophora europaea (strain CBS 101466)</name>
    <name type="common">Phialophora europaea</name>
    <dbReference type="NCBI Taxonomy" id="1220924"/>
    <lineage>
        <taxon>Eukaryota</taxon>
        <taxon>Fungi</taxon>
        <taxon>Dikarya</taxon>
        <taxon>Ascomycota</taxon>
        <taxon>Pezizomycotina</taxon>
        <taxon>Eurotiomycetes</taxon>
        <taxon>Chaetothyriomycetidae</taxon>
        <taxon>Chaetothyriales</taxon>
        <taxon>Cyphellophoraceae</taxon>
        <taxon>Cyphellophora</taxon>
    </lineage>
</organism>
<keyword evidence="7 9" id="KW-0131">Cell cycle</keyword>
<evidence type="ECO:0000256" key="2">
    <source>
        <dbReference type="ARBA" id="ARBA00022454"/>
    </source>
</evidence>
<evidence type="ECO:0000259" key="11">
    <source>
        <dbReference type="Pfam" id="PF08234"/>
    </source>
</evidence>
<dbReference type="eggNOG" id="KOG4657">
    <property type="taxonomic scope" value="Eukaryota"/>
</dbReference>
<dbReference type="STRING" id="1220924.W2SFG3"/>
<dbReference type="GO" id="GO:0051301">
    <property type="term" value="P:cell division"/>
    <property type="evidence" value="ECO:0007669"/>
    <property type="project" value="UniProtKB-UniRule"/>
</dbReference>